<dbReference type="InterPro" id="IPR016186">
    <property type="entry name" value="C-type_lectin-like/link_sf"/>
</dbReference>
<evidence type="ECO:0000313" key="3">
    <source>
        <dbReference type="EMBL" id="CAD7639583.1"/>
    </source>
</evidence>
<dbReference type="Gene3D" id="3.10.100.10">
    <property type="entry name" value="Mannose-Binding Protein A, subunit A"/>
    <property type="match status" value="1"/>
</dbReference>
<dbReference type="SMART" id="SM00034">
    <property type="entry name" value="CLECT"/>
    <property type="match status" value="1"/>
</dbReference>
<keyword evidence="4" id="KW-1185">Reference proteome</keyword>
<dbReference type="InterPro" id="IPR016187">
    <property type="entry name" value="CTDL_fold"/>
</dbReference>
<keyword evidence="1" id="KW-0732">Signal</keyword>
<dbReference type="CDD" id="cd00037">
    <property type="entry name" value="CLECT"/>
    <property type="match status" value="1"/>
</dbReference>
<gene>
    <name evidence="3" type="ORF">ONB1V03_LOCUS2066</name>
</gene>
<dbReference type="Proteomes" id="UP000728032">
    <property type="component" value="Unassembled WGS sequence"/>
</dbReference>
<proteinExistence type="predicted"/>
<organism evidence="3">
    <name type="scientific">Oppiella nova</name>
    <dbReference type="NCBI Taxonomy" id="334625"/>
    <lineage>
        <taxon>Eukaryota</taxon>
        <taxon>Metazoa</taxon>
        <taxon>Ecdysozoa</taxon>
        <taxon>Arthropoda</taxon>
        <taxon>Chelicerata</taxon>
        <taxon>Arachnida</taxon>
        <taxon>Acari</taxon>
        <taxon>Acariformes</taxon>
        <taxon>Sarcoptiformes</taxon>
        <taxon>Oribatida</taxon>
        <taxon>Brachypylina</taxon>
        <taxon>Oppioidea</taxon>
        <taxon>Oppiidae</taxon>
        <taxon>Oppiella</taxon>
    </lineage>
</organism>
<evidence type="ECO:0000259" key="2">
    <source>
        <dbReference type="PROSITE" id="PS50041"/>
    </source>
</evidence>
<sequence>MFNKIIAGSVAYVMLSFIVSAYAQGTCAPLCNCDCQCGATTDCSQCSGPSTCPPGWSLAPDNTCVIIGPKTATTYGAALAYCKNTYGAHLVTNKNSMKNTFLINLFTSTNLGSSVWLWTTRVDSSNNPSTSFIWSDGDDMTMYNNFAGSDPNGGSANELCVFINGGSGNQWYDYGCGQTGWSGFNFVALCHCLVISFVPGHTLVRCLRIDGVHYHGIWSRILEWSAWYWANTSRMSVCSHTPTL</sequence>
<dbReference type="AlphaFoldDB" id="A0A7R9LEZ7"/>
<reference evidence="3" key="1">
    <citation type="submission" date="2020-11" db="EMBL/GenBank/DDBJ databases">
        <authorList>
            <person name="Tran Van P."/>
        </authorList>
    </citation>
    <scope>NUCLEOTIDE SEQUENCE</scope>
</reference>
<feature type="domain" description="C-type lectin" evidence="2">
    <location>
        <begin position="60"/>
        <end position="178"/>
    </location>
</feature>
<feature type="chain" id="PRO_5035592029" description="C-type lectin domain-containing protein" evidence="1">
    <location>
        <begin position="24"/>
        <end position="244"/>
    </location>
</feature>
<feature type="signal peptide" evidence="1">
    <location>
        <begin position="1"/>
        <end position="23"/>
    </location>
</feature>
<dbReference type="EMBL" id="CAJPVJ010000446">
    <property type="protein sequence ID" value="CAG2162473.1"/>
    <property type="molecule type" value="Genomic_DNA"/>
</dbReference>
<evidence type="ECO:0000313" key="4">
    <source>
        <dbReference type="Proteomes" id="UP000728032"/>
    </source>
</evidence>
<dbReference type="InterPro" id="IPR001304">
    <property type="entry name" value="C-type_lectin-like"/>
</dbReference>
<dbReference type="EMBL" id="OC915271">
    <property type="protein sequence ID" value="CAD7639583.1"/>
    <property type="molecule type" value="Genomic_DNA"/>
</dbReference>
<evidence type="ECO:0000256" key="1">
    <source>
        <dbReference type="SAM" id="SignalP"/>
    </source>
</evidence>
<accession>A0A7R9LEZ7</accession>
<name>A0A7R9LEZ7_9ACAR</name>
<dbReference type="SUPFAM" id="SSF56436">
    <property type="entry name" value="C-type lectin-like"/>
    <property type="match status" value="1"/>
</dbReference>
<protein>
    <recommendedName>
        <fullName evidence="2">C-type lectin domain-containing protein</fullName>
    </recommendedName>
</protein>
<dbReference type="OrthoDB" id="6094625at2759"/>
<dbReference type="PROSITE" id="PS50041">
    <property type="entry name" value="C_TYPE_LECTIN_2"/>
    <property type="match status" value="1"/>
</dbReference>